<sequence length="292" mass="32860">MAFIVSKLARAALASRPVGDIAGVLPPCLPRLYLPAGTSRRMFAAAGGPKPKEAPRIYPLVDENSIKSKESLWALYECWCKYWRVSRDREEMVRRFKSFEAAALWVYKMNNSGCSQVSQLGPYSDMSQREIAELLPPLPEYDDEDIEDTFLSTEEFSNSLEHPDHVMGSCFDTSCVTRDDGLDKELRENNVNLKKVYSIIGSSFGLVEKLAFTKRIHRNICGKISHEQADDNVMKTAEVFVDIVDFTYGVLADSDSRGKTFDVDKWSKSDVIKNSCSTIILKDSFKNPVGKI</sequence>
<evidence type="ECO:0000313" key="1">
    <source>
        <dbReference type="EMBL" id="EMS57519.1"/>
    </source>
</evidence>
<protein>
    <recommendedName>
        <fullName evidence="2">Cathepsin propeptide inhibitor domain-containing protein</fullName>
    </recommendedName>
</protein>
<evidence type="ECO:0008006" key="2">
    <source>
        <dbReference type="Google" id="ProtNLM"/>
    </source>
</evidence>
<proteinExistence type="predicted"/>
<accession>M8AAJ7</accession>
<dbReference type="PANTHER" id="PTHR47482">
    <property type="entry name" value="OS11G0632001 PROTEIN"/>
    <property type="match status" value="1"/>
</dbReference>
<organism evidence="1">
    <name type="scientific">Triticum urartu</name>
    <name type="common">Red wild einkorn</name>
    <name type="synonym">Crithodium urartu</name>
    <dbReference type="NCBI Taxonomy" id="4572"/>
    <lineage>
        <taxon>Eukaryota</taxon>
        <taxon>Viridiplantae</taxon>
        <taxon>Streptophyta</taxon>
        <taxon>Embryophyta</taxon>
        <taxon>Tracheophyta</taxon>
        <taxon>Spermatophyta</taxon>
        <taxon>Magnoliopsida</taxon>
        <taxon>Liliopsida</taxon>
        <taxon>Poales</taxon>
        <taxon>Poaceae</taxon>
        <taxon>BOP clade</taxon>
        <taxon>Pooideae</taxon>
        <taxon>Triticodae</taxon>
        <taxon>Triticeae</taxon>
        <taxon>Triticinae</taxon>
        <taxon>Triticum</taxon>
    </lineage>
</organism>
<dbReference type="AlphaFoldDB" id="M8AAJ7"/>
<reference evidence="1" key="1">
    <citation type="journal article" date="2013" name="Nature">
        <title>Draft genome of the wheat A-genome progenitor Triticum urartu.</title>
        <authorList>
            <person name="Ling H.Q."/>
            <person name="Zhao S."/>
            <person name="Liu D."/>
            <person name="Wang J."/>
            <person name="Sun H."/>
            <person name="Zhang C."/>
            <person name="Fan H."/>
            <person name="Li D."/>
            <person name="Dong L."/>
            <person name="Tao Y."/>
            <person name="Gao C."/>
            <person name="Wu H."/>
            <person name="Li Y."/>
            <person name="Cui Y."/>
            <person name="Guo X."/>
            <person name="Zheng S."/>
            <person name="Wang B."/>
            <person name="Yu K."/>
            <person name="Liang Q."/>
            <person name="Yang W."/>
            <person name="Lou X."/>
            <person name="Chen J."/>
            <person name="Feng M."/>
            <person name="Jian J."/>
            <person name="Zhang X."/>
            <person name="Luo G."/>
            <person name="Jiang Y."/>
            <person name="Liu J."/>
            <person name="Wang Z."/>
            <person name="Sha Y."/>
            <person name="Zhang B."/>
            <person name="Wu H."/>
            <person name="Tang D."/>
            <person name="Shen Q."/>
            <person name="Xue P."/>
            <person name="Zou S."/>
            <person name="Wang X."/>
            <person name="Liu X."/>
            <person name="Wang F."/>
            <person name="Yang Y."/>
            <person name="An X."/>
            <person name="Dong Z."/>
            <person name="Zhang K."/>
            <person name="Zhang X."/>
            <person name="Luo M.C."/>
            <person name="Dvorak J."/>
            <person name="Tong Y."/>
            <person name="Wang J."/>
            <person name="Yang H."/>
            <person name="Li Z."/>
            <person name="Wang D."/>
            <person name="Zhang A."/>
            <person name="Wang J."/>
        </authorList>
    </citation>
    <scope>NUCLEOTIDE SEQUENCE</scope>
</reference>
<dbReference type="EMBL" id="KD143709">
    <property type="protein sequence ID" value="EMS57519.1"/>
    <property type="molecule type" value="Genomic_DNA"/>
</dbReference>
<dbReference type="PANTHER" id="PTHR47482:SF5">
    <property type="entry name" value="FAR1 DOMAIN-CONTAINING PROTEIN"/>
    <property type="match status" value="1"/>
</dbReference>
<gene>
    <name evidence="1" type="ORF">TRIUR3_34601</name>
</gene>
<name>M8AAJ7_TRIUA</name>
<dbReference type="Gene3D" id="1.10.287.2250">
    <property type="match status" value="1"/>
</dbReference>